<dbReference type="SMART" id="SM00369">
    <property type="entry name" value="LRR_TYP"/>
    <property type="match status" value="2"/>
</dbReference>
<keyword evidence="17" id="KW-1185">Reference proteome</keyword>
<dbReference type="AlphaFoldDB" id="A0AAV2LJ39"/>
<evidence type="ECO:0000256" key="8">
    <source>
        <dbReference type="ARBA" id="ARBA00022859"/>
    </source>
</evidence>
<keyword evidence="6 14" id="KW-0732">Signal</keyword>
<feature type="signal peptide" evidence="14">
    <location>
        <begin position="1"/>
        <end position="23"/>
    </location>
</feature>
<evidence type="ECO:0000256" key="13">
    <source>
        <dbReference type="ARBA" id="ARBA00023198"/>
    </source>
</evidence>
<keyword evidence="7" id="KW-0677">Repeat</keyword>
<keyword evidence="4" id="KW-0433">Leucine-rich repeat</keyword>
<evidence type="ECO:0000259" key="15">
    <source>
        <dbReference type="PROSITE" id="PS50104"/>
    </source>
</evidence>
<keyword evidence="8" id="KW-0391">Immunity</keyword>
<organism evidence="16 17">
    <name type="scientific">Knipowitschia caucasica</name>
    <name type="common">Caucasian dwarf goby</name>
    <name type="synonym">Pomatoschistus caucasicus</name>
    <dbReference type="NCBI Taxonomy" id="637954"/>
    <lineage>
        <taxon>Eukaryota</taxon>
        <taxon>Metazoa</taxon>
        <taxon>Chordata</taxon>
        <taxon>Craniata</taxon>
        <taxon>Vertebrata</taxon>
        <taxon>Euteleostomi</taxon>
        <taxon>Actinopterygii</taxon>
        <taxon>Neopterygii</taxon>
        <taxon>Teleostei</taxon>
        <taxon>Neoteleostei</taxon>
        <taxon>Acanthomorphata</taxon>
        <taxon>Gobiaria</taxon>
        <taxon>Gobiiformes</taxon>
        <taxon>Gobioidei</taxon>
        <taxon>Gobiidae</taxon>
        <taxon>Gobiinae</taxon>
        <taxon>Knipowitschia</taxon>
    </lineage>
</organism>
<keyword evidence="9" id="KW-1133">Transmembrane helix</keyword>
<evidence type="ECO:0000256" key="12">
    <source>
        <dbReference type="ARBA" id="ARBA00023180"/>
    </source>
</evidence>
<evidence type="ECO:0000256" key="9">
    <source>
        <dbReference type="ARBA" id="ARBA00022989"/>
    </source>
</evidence>
<dbReference type="Gene3D" id="3.80.10.10">
    <property type="entry name" value="Ribonuclease Inhibitor"/>
    <property type="match status" value="1"/>
</dbReference>
<dbReference type="GO" id="GO:0002224">
    <property type="term" value="P:toll-like receptor signaling pathway"/>
    <property type="evidence" value="ECO:0007669"/>
    <property type="project" value="TreeGrafter"/>
</dbReference>
<protein>
    <recommendedName>
        <fullName evidence="15">TIR domain-containing protein</fullName>
    </recommendedName>
</protein>
<dbReference type="InterPro" id="IPR000157">
    <property type="entry name" value="TIR_dom"/>
</dbReference>
<evidence type="ECO:0000313" key="16">
    <source>
        <dbReference type="EMBL" id="CAL1599619.1"/>
    </source>
</evidence>
<evidence type="ECO:0000256" key="4">
    <source>
        <dbReference type="ARBA" id="ARBA00022614"/>
    </source>
</evidence>
<dbReference type="GO" id="GO:0006954">
    <property type="term" value="P:inflammatory response"/>
    <property type="evidence" value="ECO:0007669"/>
    <property type="project" value="UniProtKB-KW"/>
</dbReference>
<dbReference type="Proteomes" id="UP001497482">
    <property type="component" value="Chromosome 23"/>
</dbReference>
<evidence type="ECO:0000256" key="10">
    <source>
        <dbReference type="ARBA" id="ARBA00023136"/>
    </source>
</evidence>
<evidence type="ECO:0000256" key="5">
    <source>
        <dbReference type="ARBA" id="ARBA00022692"/>
    </source>
</evidence>
<dbReference type="Pfam" id="PF01582">
    <property type="entry name" value="TIR"/>
    <property type="match status" value="1"/>
</dbReference>
<dbReference type="PANTHER" id="PTHR24365:SF522">
    <property type="entry name" value="LOW QUALITY PROTEIN: TOLL-LIKE RECEPTOR 13-RELATED"/>
    <property type="match status" value="1"/>
</dbReference>
<dbReference type="FunFam" id="3.40.50.10140:FF:000001">
    <property type="entry name" value="Toll-like receptor 2"/>
    <property type="match status" value="1"/>
</dbReference>
<gene>
    <name evidence="16" type="ORF">KC01_LOCUS27860</name>
</gene>
<proteinExistence type="inferred from homology"/>
<dbReference type="InterPro" id="IPR001611">
    <property type="entry name" value="Leu-rich_rpt"/>
</dbReference>
<name>A0AAV2LJ39_KNICA</name>
<dbReference type="GO" id="GO:0005886">
    <property type="term" value="C:plasma membrane"/>
    <property type="evidence" value="ECO:0007669"/>
    <property type="project" value="TreeGrafter"/>
</dbReference>
<evidence type="ECO:0000256" key="7">
    <source>
        <dbReference type="ARBA" id="ARBA00022737"/>
    </source>
</evidence>
<evidence type="ECO:0000256" key="1">
    <source>
        <dbReference type="ARBA" id="ARBA00004479"/>
    </source>
</evidence>
<keyword evidence="10" id="KW-0472">Membrane</keyword>
<dbReference type="SUPFAM" id="SSF52058">
    <property type="entry name" value="L domain-like"/>
    <property type="match status" value="1"/>
</dbReference>
<keyword evidence="5" id="KW-0812">Transmembrane</keyword>
<evidence type="ECO:0000256" key="6">
    <source>
        <dbReference type="ARBA" id="ARBA00022729"/>
    </source>
</evidence>
<accession>A0AAV2LJ39</accession>
<dbReference type="Pfam" id="PF13855">
    <property type="entry name" value="LRR_8"/>
    <property type="match status" value="1"/>
</dbReference>
<evidence type="ECO:0000256" key="14">
    <source>
        <dbReference type="SAM" id="SignalP"/>
    </source>
</evidence>
<dbReference type="InterPro" id="IPR003591">
    <property type="entry name" value="Leu-rich_rpt_typical-subtyp"/>
</dbReference>
<dbReference type="PRINTS" id="PR01537">
    <property type="entry name" value="INTRLKN1R1F"/>
</dbReference>
<dbReference type="SMART" id="SM00255">
    <property type="entry name" value="TIR"/>
    <property type="match status" value="1"/>
</dbReference>
<evidence type="ECO:0000256" key="3">
    <source>
        <dbReference type="ARBA" id="ARBA00022588"/>
    </source>
</evidence>
<reference evidence="16 17" key="1">
    <citation type="submission" date="2024-04" db="EMBL/GenBank/DDBJ databases">
        <authorList>
            <person name="Waldvogel A.-M."/>
            <person name="Schoenle A."/>
        </authorList>
    </citation>
    <scope>NUCLEOTIDE SEQUENCE [LARGE SCALE GENOMIC DNA]</scope>
</reference>
<dbReference type="Gene3D" id="3.40.50.10140">
    <property type="entry name" value="Toll/interleukin-1 receptor homology (TIR) domain"/>
    <property type="match status" value="1"/>
</dbReference>
<dbReference type="InterPro" id="IPR032675">
    <property type="entry name" value="LRR_dom_sf"/>
</dbReference>
<dbReference type="GO" id="GO:0045087">
    <property type="term" value="P:innate immune response"/>
    <property type="evidence" value="ECO:0007669"/>
    <property type="project" value="UniProtKB-KW"/>
</dbReference>
<dbReference type="SUPFAM" id="SSF52200">
    <property type="entry name" value="Toll/Interleukin receptor TIR domain"/>
    <property type="match status" value="1"/>
</dbReference>
<feature type="domain" description="TIR" evidence="15">
    <location>
        <begin position="229"/>
        <end position="370"/>
    </location>
</feature>
<keyword evidence="13" id="KW-0395">Inflammatory response</keyword>
<dbReference type="InterPro" id="IPR000483">
    <property type="entry name" value="Cys-rich_flank_reg_C"/>
</dbReference>
<evidence type="ECO:0000256" key="2">
    <source>
        <dbReference type="ARBA" id="ARBA00009634"/>
    </source>
</evidence>
<comment type="similarity">
    <text evidence="2">Belongs to the Toll-like receptor family.</text>
</comment>
<evidence type="ECO:0000313" key="17">
    <source>
        <dbReference type="Proteomes" id="UP001497482"/>
    </source>
</evidence>
<dbReference type="PROSITE" id="PS50104">
    <property type="entry name" value="TIR"/>
    <property type="match status" value="1"/>
</dbReference>
<sequence>MARHTSPLLSLLFLLLLPRPSQLYSLHNCSLDPENLRRVNCDYQRLTTIPTDVPRSAQFLSAEPLSELQQLDLTKNSLETLHVLSGNLSKLERLILAQNELKIIDESIFKRLPSLKYLDLSDNPFVCDCSNADFISWVVNNTQVFVADAFQYKCSYPLSQKDQLLLSFNVQSCWESVSFNCFITSSSLVLVTLLSLFIYHFLRWQLVYSYYLLRAFLYDGRKRRQGCAHVYDAFVSYNVHDEDWVYHRLVPELEEQQGWKLCLHHRDFKPGKAILENITDAIYSSRKTLCVISRRYLQSEWCSREIQMASFRLFDEQKDVLILLFLEEISSAELSPFYRMRKLVKSHTYLSWTQTRRHRGLFWERVRQALESENDPSETMNLLTTNL</sequence>
<dbReference type="SMART" id="SM00082">
    <property type="entry name" value="LRRCT"/>
    <property type="match status" value="1"/>
</dbReference>
<evidence type="ECO:0000256" key="11">
    <source>
        <dbReference type="ARBA" id="ARBA00023170"/>
    </source>
</evidence>
<dbReference type="InterPro" id="IPR035897">
    <property type="entry name" value="Toll_tir_struct_dom_sf"/>
</dbReference>
<dbReference type="GO" id="GO:0038023">
    <property type="term" value="F:signaling receptor activity"/>
    <property type="evidence" value="ECO:0007669"/>
    <property type="project" value="TreeGrafter"/>
</dbReference>
<feature type="chain" id="PRO_5043965646" description="TIR domain-containing protein" evidence="14">
    <location>
        <begin position="24"/>
        <end position="387"/>
    </location>
</feature>
<keyword evidence="3" id="KW-0399">Innate immunity</keyword>
<comment type="subcellular location">
    <subcellularLocation>
        <location evidence="1">Membrane</location>
        <topology evidence="1">Single-pass type I membrane protein</topology>
    </subcellularLocation>
</comment>
<keyword evidence="11" id="KW-0675">Receptor</keyword>
<dbReference type="EMBL" id="OZ035845">
    <property type="protein sequence ID" value="CAL1599619.1"/>
    <property type="molecule type" value="Genomic_DNA"/>
</dbReference>
<keyword evidence="12" id="KW-0325">Glycoprotein</keyword>
<dbReference type="PANTHER" id="PTHR24365">
    <property type="entry name" value="TOLL-LIKE RECEPTOR"/>
    <property type="match status" value="1"/>
</dbReference>